<organism evidence="3 4">
    <name type="scientific">Tulasnella calospora MUT 4182</name>
    <dbReference type="NCBI Taxonomy" id="1051891"/>
    <lineage>
        <taxon>Eukaryota</taxon>
        <taxon>Fungi</taxon>
        <taxon>Dikarya</taxon>
        <taxon>Basidiomycota</taxon>
        <taxon>Agaricomycotina</taxon>
        <taxon>Agaricomycetes</taxon>
        <taxon>Cantharellales</taxon>
        <taxon>Tulasnellaceae</taxon>
        <taxon>Tulasnella</taxon>
    </lineage>
</organism>
<dbReference type="InterPro" id="IPR027417">
    <property type="entry name" value="P-loop_NTPase"/>
</dbReference>
<sequence>MRDSKFTVSSMHGGMPQEERSQSAADFRAGGQLVLITTDTRGIDMPEVSHVINFEIPINRENYIDRIHRFGLPGGCKTVTVNLVRVQEVKILRDIGRHYGTQIVGPANAAA</sequence>
<dbReference type="OrthoDB" id="10265785at2759"/>
<gene>
    <name evidence="3" type="ORF">M407DRAFT_247134</name>
</gene>
<dbReference type="InterPro" id="IPR001650">
    <property type="entry name" value="Helicase_C-like"/>
</dbReference>
<proteinExistence type="predicted"/>
<evidence type="ECO:0000259" key="2">
    <source>
        <dbReference type="PROSITE" id="PS51194"/>
    </source>
</evidence>
<dbReference type="SMART" id="SM00490">
    <property type="entry name" value="HELICc"/>
    <property type="match status" value="1"/>
</dbReference>
<evidence type="ECO:0000313" key="4">
    <source>
        <dbReference type="Proteomes" id="UP000054248"/>
    </source>
</evidence>
<dbReference type="Pfam" id="PF00271">
    <property type="entry name" value="Helicase_C"/>
    <property type="match status" value="1"/>
</dbReference>
<name>A0A0C3Q0L1_9AGAM</name>
<dbReference type="Proteomes" id="UP000054248">
    <property type="component" value="Unassembled WGS sequence"/>
</dbReference>
<dbReference type="HOGENOM" id="CLU_003041_25_3_1"/>
<evidence type="ECO:0000313" key="3">
    <source>
        <dbReference type="EMBL" id="KIO15901.1"/>
    </source>
</evidence>
<keyword evidence="4" id="KW-1185">Reference proteome</keyword>
<dbReference type="PROSITE" id="PS51194">
    <property type="entry name" value="HELICASE_CTER"/>
    <property type="match status" value="1"/>
</dbReference>
<dbReference type="AlphaFoldDB" id="A0A0C3Q0L1"/>
<reference evidence="3 4" key="1">
    <citation type="submission" date="2014-04" db="EMBL/GenBank/DDBJ databases">
        <authorList>
            <consortium name="DOE Joint Genome Institute"/>
            <person name="Kuo A."/>
            <person name="Girlanda M."/>
            <person name="Perotto S."/>
            <person name="Kohler A."/>
            <person name="Nagy L.G."/>
            <person name="Floudas D."/>
            <person name="Copeland A."/>
            <person name="Barry K.W."/>
            <person name="Cichocki N."/>
            <person name="Veneault-Fourrey C."/>
            <person name="LaButti K."/>
            <person name="Lindquist E.A."/>
            <person name="Lipzen A."/>
            <person name="Lundell T."/>
            <person name="Morin E."/>
            <person name="Murat C."/>
            <person name="Sun H."/>
            <person name="Tunlid A."/>
            <person name="Henrissat B."/>
            <person name="Grigoriev I.V."/>
            <person name="Hibbett D.S."/>
            <person name="Martin F."/>
            <person name="Nordberg H.P."/>
            <person name="Cantor M.N."/>
            <person name="Hua S.X."/>
        </authorList>
    </citation>
    <scope>NUCLEOTIDE SEQUENCE [LARGE SCALE GENOMIC DNA]</scope>
    <source>
        <strain evidence="3 4">MUT 4182</strain>
    </source>
</reference>
<reference evidence="4" key="2">
    <citation type="submission" date="2015-01" db="EMBL/GenBank/DDBJ databases">
        <title>Evolutionary Origins and Diversification of the Mycorrhizal Mutualists.</title>
        <authorList>
            <consortium name="DOE Joint Genome Institute"/>
            <consortium name="Mycorrhizal Genomics Consortium"/>
            <person name="Kohler A."/>
            <person name="Kuo A."/>
            <person name="Nagy L.G."/>
            <person name="Floudas D."/>
            <person name="Copeland A."/>
            <person name="Barry K.W."/>
            <person name="Cichocki N."/>
            <person name="Veneault-Fourrey C."/>
            <person name="LaButti K."/>
            <person name="Lindquist E.A."/>
            <person name="Lipzen A."/>
            <person name="Lundell T."/>
            <person name="Morin E."/>
            <person name="Murat C."/>
            <person name="Riley R."/>
            <person name="Ohm R."/>
            <person name="Sun H."/>
            <person name="Tunlid A."/>
            <person name="Henrissat B."/>
            <person name="Grigoriev I.V."/>
            <person name="Hibbett D.S."/>
            <person name="Martin F."/>
        </authorList>
    </citation>
    <scope>NUCLEOTIDE SEQUENCE [LARGE SCALE GENOMIC DNA]</scope>
    <source>
        <strain evidence="4">MUT 4182</strain>
    </source>
</reference>
<dbReference type="Gene3D" id="3.40.50.300">
    <property type="entry name" value="P-loop containing nucleotide triphosphate hydrolases"/>
    <property type="match status" value="1"/>
</dbReference>
<protein>
    <recommendedName>
        <fullName evidence="2">Helicase C-terminal domain-containing protein</fullName>
    </recommendedName>
</protein>
<feature type="domain" description="Helicase C-terminal" evidence="2">
    <location>
        <begin position="1"/>
        <end position="111"/>
    </location>
</feature>
<dbReference type="SUPFAM" id="SSF52540">
    <property type="entry name" value="P-loop containing nucleoside triphosphate hydrolases"/>
    <property type="match status" value="1"/>
</dbReference>
<dbReference type="EMBL" id="KN823760">
    <property type="protein sequence ID" value="KIO15901.1"/>
    <property type="molecule type" value="Genomic_DNA"/>
</dbReference>
<accession>A0A0C3Q0L1</accession>
<feature type="compositionally biased region" description="Polar residues" evidence="1">
    <location>
        <begin position="1"/>
        <end position="10"/>
    </location>
</feature>
<evidence type="ECO:0000256" key="1">
    <source>
        <dbReference type="SAM" id="MobiDB-lite"/>
    </source>
</evidence>
<dbReference type="STRING" id="1051891.A0A0C3Q0L1"/>
<dbReference type="PANTHER" id="PTHR47958">
    <property type="entry name" value="ATP-DEPENDENT RNA HELICASE DBP3"/>
    <property type="match status" value="1"/>
</dbReference>
<feature type="region of interest" description="Disordered" evidence="1">
    <location>
        <begin position="1"/>
        <end position="25"/>
    </location>
</feature>